<sequence>MALHQQLPFFNPSVPFTKKIQGNLMDGMMVTVFGKVKADADRFQLDLQSGSDIVLHFNPRLEGGSGCVVHNTYENRNWGSKEQKNETPFPRAQTFVLQILITQESYKISTNGKTFSEYKHRMPFSSVDSICISGKVELSLVAFQSLAEQKNETPFPRGQTFVLQILITQESYKISTNGKTFSEYKHRMPFSSVDSICISGKVELSLVAFQSLAPHHAAPPGSFMVPYKSIIRGGLQPGKIIVAQGKINSQAKSIELNLHHKFGIAFHYNPHFDENVVVRNTFENGKWRDMEERSGPMPFKRGQPFLVTIFCSRDHYKVFVNGEETHTFNHRFTKLREIDVLEVTIFCSRDHYKVFVNGEETHTFNHRFTKLREIDVLEVSGDMELTFVQP</sequence>
<comment type="caution">
    <text evidence="5">The sequence shown here is derived from an EMBL/GenBank/DDBJ whole genome shotgun (WGS) entry which is preliminary data.</text>
</comment>
<feature type="domain" description="Galectin" evidence="4">
    <location>
        <begin position="16"/>
        <end position="144"/>
    </location>
</feature>
<dbReference type="Pfam" id="PF00337">
    <property type="entry name" value="Gal-bind_lectin"/>
    <property type="match status" value="3"/>
</dbReference>
<dbReference type="GO" id="GO:0030246">
    <property type="term" value="F:carbohydrate binding"/>
    <property type="evidence" value="ECO:0007669"/>
    <property type="project" value="UniProtKB-UniRule"/>
</dbReference>
<protein>
    <recommendedName>
        <fullName evidence="3">Galectin</fullName>
    </recommendedName>
</protein>
<dbReference type="EMBL" id="RJVU01048958">
    <property type="protein sequence ID" value="ROL42981.1"/>
    <property type="molecule type" value="Genomic_DNA"/>
</dbReference>
<dbReference type="SMART" id="SM00908">
    <property type="entry name" value="Gal-bind_lectin"/>
    <property type="match status" value="2"/>
</dbReference>
<accession>A0A3N0YAL1</accession>
<dbReference type="Gene3D" id="2.60.120.200">
    <property type="match status" value="4"/>
</dbReference>
<keyword evidence="2" id="KW-0677">Repeat</keyword>
<name>A0A3N0YAL1_ANAGA</name>
<proteinExistence type="predicted"/>
<dbReference type="SUPFAM" id="SSF49899">
    <property type="entry name" value="Concanavalin A-like lectins/glucanases"/>
    <property type="match status" value="4"/>
</dbReference>
<organism evidence="5 6">
    <name type="scientific">Anabarilius grahami</name>
    <name type="common">Kanglang fish</name>
    <name type="synonym">Barilius grahami</name>
    <dbReference type="NCBI Taxonomy" id="495550"/>
    <lineage>
        <taxon>Eukaryota</taxon>
        <taxon>Metazoa</taxon>
        <taxon>Chordata</taxon>
        <taxon>Craniata</taxon>
        <taxon>Vertebrata</taxon>
        <taxon>Euteleostomi</taxon>
        <taxon>Actinopterygii</taxon>
        <taxon>Neopterygii</taxon>
        <taxon>Teleostei</taxon>
        <taxon>Ostariophysi</taxon>
        <taxon>Cypriniformes</taxon>
        <taxon>Xenocyprididae</taxon>
        <taxon>Xenocypridinae</taxon>
        <taxon>Xenocypridinae incertae sedis</taxon>
        <taxon>Anabarilius</taxon>
    </lineage>
</organism>
<feature type="domain" description="Galectin" evidence="4">
    <location>
        <begin position="227"/>
        <end position="367"/>
    </location>
</feature>
<feature type="domain" description="Galectin" evidence="4">
    <location>
        <begin position="148"/>
        <end position="210"/>
    </location>
</feature>
<evidence type="ECO:0000313" key="6">
    <source>
        <dbReference type="Proteomes" id="UP000281406"/>
    </source>
</evidence>
<dbReference type="OrthoDB" id="6251307at2759"/>
<reference evidence="5 6" key="1">
    <citation type="submission" date="2018-10" db="EMBL/GenBank/DDBJ databases">
        <title>Genome assembly for a Yunnan-Guizhou Plateau 3E fish, Anabarilius grahami (Regan), and its evolutionary and genetic applications.</title>
        <authorList>
            <person name="Jiang W."/>
        </authorList>
    </citation>
    <scope>NUCLEOTIDE SEQUENCE [LARGE SCALE GENOMIC DNA]</scope>
    <source>
        <strain evidence="5">AG-KIZ</strain>
        <tissue evidence="5">Muscle</tissue>
    </source>
</reference>
<dbReference type="PANTHER" id="PTHR11346">
    <property type="entry name" value="GALECTIN"/>
    <property type="match status" value="1"/>
</dbReference>
<dbReference type="PROSITE" id="PS51304">
    <property type="entry name" value="GALECTIN"/>
    <property type="match status" value="3"/>
</dbReference>
<dbReference type="PANTHER" id="PTHR11346:SF176">
    <property type="entry name" value="32 KDA BETA-GALACTOSIDE-BINDING LECTIN LEC-3"/>
    <property type="match status" value="1"/>
</dbReference>
<dbReference type="InterPro" id="IPR013320">
    <property type="entry name" value="ConA-like_dom_sf"/>
</dbReference>
<evidence type="ECO:0000256" key="3">
    <source>
        <dbReference type="RuleBase" id="RU102079"/>
    </source>
</evidence>
<dbReference type="AlphaFoldDB" id="A0A3N0YAL1"/>
<dbReference type="SMART" id="SM00276">
    <property type="entry name" value="GLECT"/>
    <property type="match status" value="2"/>
</dbReference>
<dbReference type="InterPro" id="IPR044156">
    <property type="entry name" value="Galectin-like"/>
</dbReference>
<evidence type="ECO:0000256" key="1">
    <source>
        <dbReference type="ARBA" id="ARBA00022734"/>
    </source>
</evidence>
<dbReference type="FunFam" id="2.60.120.200:FF:000124">
    <property type="entry name" value="Galectin-4"/>
    <property type="match status" value="1"/>
</dbReference>
<keyword evidence="6" id="KW-1185">Reference proteome</keyword>
<evidence type="ECO:0000313" key="5">
    <source>
        <dbReference type="EMBL" id="ROL42981.1"/>
    </source>
</evidence>
<dbReference type="InterPro" id="IPR001079">
    <property type="entry name" value="Galectin_CRD"/>
</dbReference>
<evidence type="ECO:0000256" key="2">
    <source>
        <dbReference type="ARBA" id="ARBA00022737"/>
    </source>
</evidence>
<dbReference type="CDD" id="cd00070">
    <property type="entry name" value="GLECT"/>
    <property type="match status" value="2"/>
</dbReference>
<keyword evidence="1 3" id="KW-0430">Lectin</keyword>
<gene>
    <name evidence="5" type="ORF">DPX16_5534</name>
</gene>
<dbReference type="Proteomes" id="UP000281406">
    <property type="component" value="Unassembled WGS sequence"/>
</dbReference>
<evidence type="ECO:0000259" key="4">
    <source>
        <dbReference type="PROSITE" id="PS51304"/>
    </source>
</evidence>